<sequence>MDTKPGDDLLDLRASELVKSVLDGAQCTLTRAPTPDSNQLDFKIRNIDWVACKDFTISVGKTQIEQYMSTWEVEPRWLFSVQFLQENELEFEKQFHYRALWSMPSRRCPVPHSTASVYFTFSTSSTKPSTMPVRVRFQVESSETVHTPGKTRFREKWLKDVIESKALLMDTITF</sequence>
<dbReference type="Proteomes" id="UP000221080">
    <property type="component" value="Chromosome 11"/>
</dbReference>
<gene>
    <name evidence="2" type="primary">akap14</name>
</gene>
<dbReference type="PANTHER" id="PTHR35075:SF1">
    <property type="entry name" value="A-KINASE ANCHOR PROTEIN 14"/>
    <property type="match status" value="1"/>
</dbReference>
<dbReference type="Pfam" id="PF14469">
    <property type="entry name" value="AKAP28"/>
    <property type="match status" value="1"/>
</dbReference>
<dbReference type="InterPro" id="IPR053084">
    <property type="entry name" value="AKAP"/>
</dbReference>
<dbReference type="GO" id="GO:0005952">
    <property type="term" value="C:cAMP-dependent protein kinase complex"/>
    <property type="evidence" value="ECO:0007669"/>
    <property type="project" value="TreeGrafter"/>
</dbReference>
<dbReference type="OrthoDB" id="2148342at2759"/>
<evidence type="ECO:0000313" key="1">
    <source>
        <dbReference type="Proteomes" id="UP000221080"/>
    </source>
</evidence>
<organism evidence="1 2">
    <name type="scientific">Ictalurus punctatus</name>
    <name type="common">Channel catfish</name>
    <name type="synonym">Silurus punctatus</name>
    <dbReference type="NCBI Taxonomy" id="7998"/>
    <lineage>
        <taxon>Eukaryota</taxon>
        <taxon>Metazoa</taxon>
        <taxon>Chordata</taxon>
        <taxon>Craniata</taxon>
        <taxon>Vertebrata</taxon>
        <taxon>Euteleostomi</taxon>
        <taxon>Actinopterygii</taxon>
        <taxon>Neopterygii</taxon>
        <taxon>Teleostei</taxon>
        <taxon>Ostariophysi</taxon>
        <taxon>Siluriformes</taxon>
        <taxon>Ictaluridae</taxon>
        <taxon>Ictalurus</taxon>
    </lineage>
</organism>
<name>A0A9F7RBD5_ICTPU</name>
<dbReference type="RefSeq" id="XP_053539665.1">
    <property type="nucleotide sequence ID" value="XM_053683690.1"/>
</dbReference>
<dbReference type="GO" id="GO:0034237">
    <property type="term" value="F:protein kinase A regulatory subunit binding"/>
    <property type="evidence" value="ECO:0007669"/>
    <property type="project" value="TreeGrafter"/>
</dbReference>
<evidence type="ECO:0000313" key="2">
    <source>
        <dbReference type="RefSeq" id="XP_053539665.1"/>
    </source>
</evidence>
<reference evidence="2" key="2">
    <citation type="submission" date="2025-08" db="UniProtKB">
        <authorList>
            <consortium name="RefSeq"/>
        </authorList>
    </citation>
    <scope>IDENTIFICATION</scope>
    <source>
        <tissue evidence="2">Blood</tissue>
    </source>
</reference>
<dbReference type="InterPro" id="IPR025663">
    <property type="entry name" value="AKAP_28"/>
</dbReference>
<dbReference type="GeneID" id="108272275"/>
<dbReference type="CTD" id="158798"/>
<dbReference type="KEGG" id="ipu:108272275"/>
<dbReference type="PANTHER" id="PTHR35075">
    <property type="entry name" value="A-KINASE ANCHOR PROTEIN 14"/>
    <property type="match status" value="1"/>
</dbReference>
<keyword evidence="1" id="KW-1185">Reference proteome</keyword>
<reference evidence="1" key="1">
    <citation type="journal article" date="2016" name="Nat. Commun.">
        <title>The channel catfish genome sequence provides insights into the evolution of scale formation in teleosts.</title>
        <authorList>
            <person name="Liu Z."/>
            <person name="Liu S."/>
            <person name="Yao J."/>
            <person name="Bao L."/>
            <person name="Zhang J."/>
            <person name="Li Y."/>
            <person name="Jiang C."/>
            <person name="Sun L."/>
            <person name="Wang R."/>
            <person name="Zhang Y."/>
            <person name="Zhou T."/>
            <person name="Zeng Q."/>
            <person name="Fu Q."/>
            <person name="Gao S."/>
            <person name="Li N."/>
            <person name="Koren S."/>
            <person name="Jiang Y."/>
            <person name="Zimin A."/>
            <person name="Xu P."/>
            <person name="Phillippy A.M."/>
            <person name="Geng X."/>
            <person name="Song L."/>
            <person name="Sun F."/>
            <person name="Li C."/>
            <person name="Wang X."/>
            <person name="Chen A."/>
            <person name="Jin Y."/>
            <person name="Yuan Z."/>
            <person name="Yang Y."/>
            <person name="Tan S."/>
            <person name="Peatman E."/>
            <person name="Lu J."/>
            <person name="Qin Z."/>
            <person name="Dunham R."/>
            <person name="Li Z."/>
            <person name="Sonstegard T."/>
            <person name="Feng J."/>
            <person name="Danzmann R.G."/>
            <person name="Schroeder S."/>
            <person name="Scheffler B."/>
            <person name="Duke M.V."/>
            <person name="Ballard L."/>
            <person name="Kucuktas H."/>
            <person name="Kaltenboeck L."/>
            <person name="Liu H."/>
            <person name="Armbruster J."/>
            <person name="Xie Y."/>
            <person name="Kirby M.L."/>
            <person name="Tian Y."/>
            <person name="Flanagan M.E."/>
            <person name="Mu W."/>
            <person name="Waldbieser G.C."/>
        </authorList>
    </citation>
    <scope>NUCLEOTIDE SEQUENCE [LARGE SCALE GENOMIC DNA]</scope>
    <source>
        <strain evidence="1">SDA103</strain>
    </source>
</reference>
<proteinExistence type="predicted"/>
<protein>
    <submittedName>
        <fullName evidence="2">A-kinase anchor protein 14</fullName>
    </submittedName>
</protein>
<dbReference type="AlphaFoldDB" id="A0A9F7RBD5"/>
<accession>A0A9F7RBD5</accession>